<accession>A0ABQ2GWP2</accession>
<evidence type="ECO:0000256" key="3">
    <source>
        <dbReference type="ARBA" id="ARBA00022630"/>
    </source>
</evidence>
<evidence type="ECO:0000256" key="6">
    <source>
        <dbReference type="RuleBase" id="RU362125"/>
    </source>
</evidence>
<comment type="caution">
    <text evidence="11">The sequence shown here is derived from an EMBL/GenBank/DDBJ whole genome shotgun (WGS) entry which is preliminary data.</text>
</comment>
<dbReference type="InterPro" id="IPR006091">
    <property type="entry name" value="Acyl-CoA_Oxase/DH_mid-dom"/>
</dbReference>
<sequence length="578" mass="63354">MAYQPPLHDMQFVISEWLSSPIEWSVIPAFKEVDEALSIQILEEAGRFAVDKLVPLNALGDRQGCHLNGGQVTTPSGFAEAYKAYVNGGWPALACDPAWGGQGLPQVLDAALHEMLVSANHGWAMYPGIAHGAYECLRAHASEALKETYLSKVVSGEWLATMCITEPQAGSDVGLIRTRAEPLGEGVYQLEGSKIFISGGEHDLTDNIVHLVLARLPDAPAGSRGLSLFLVPKQLDDAPNGVHCESLEHKMGIKGSATCALRFEGAQGSLIGEPHRGLAAMFVMMNSARLHVGLQGLGHVESAYQQALAYASERRQMRAPNRSEDTAEVADLLVQHPAIRRVLLELRACSEGMRALGYWGAHLLELADHAADSTERARAYQLASLLTPVIKAFFTEQGFQQASAALQVLGGYGYFTDFSIEQTLRDSRIAMIYEGTNEIQANDLLLRKVIGDRGEALGMLLGLYRQEAERCLMTRSCESYGRDLTQACMQVEQVTADLMASHDQEWPYRAALDYLRLHGWLGLAFAWARTARLAAPKQKETFYKTKSETARFVYDYLLINVRQAVEAVKAGQAPLPPI</sequence>
<evidence type="ECO:0000313" key="12">
    <source>
        <dbReference type="Proteomes" id="UP000616499"/>
    </source>
</evidence>
<dbReference type="Pfam" id="PF00441">
    <property type="entry name" value="Acyl-CoA_dh_1"/>
    <property type="match status" value="1"/>
</dbReference>
<dbReference type="PANTHER" id="PTHR42803:SF1">
    <property type="entry name" value="BROAD-SPECIFICITY LINEAR ACYL-COA DEHYDROGENASE FADE5"/>
    <property type="match status" value="1"/>
</dbReference>
<dbReference type="InterPro" id="IPR009075">
    <property type="entry name" value="AcylCo_DH/oxidase_C"/>
</dbReference>
<evidence type="ECO:0000259" key="10">
    <source>
        <dbReference type="Pfam" id="PF12806"/>
    </source>
</evidence>
<evidence type="ECO:0000259" key="9">
    <source>
        <dbReference type="Pfam" id="PF02771"/>
    </source>
</evidence>
<evidence type="ECO:0000256" key="1">
    <source>
        <dbReference type="ARBA" id="ARBA00001974"/>
    </source>
</evidence>
<evidence type="ECO:0000259" key="7">
    <source>
        <dbReference type="Pfam" id="PF00441"/>
    </source>
</evidence>
<feature type="domain" description="Acetyl-CoA dehydrogenase-like C-terminal" evidence="10">
    <location>
        <begin position="476"/>
        <end position="574"/>
    </location>
</feature>
<keyword evidence="5 6" id="KW-0560">Oxidoreductase</keyword>
<dbReference type="SUPFAM" id="SSF56645">
    <property type="entry name" value="Acyl-CoA dehydrogenase NM domain-like"/>
    <property type="match status" value="1"/>
</dbReference>
<dbReference type="Gene3D" id="1.10.540.10">
    <property type="entry name" value="Acyl-CoA dehydrogenase/oxidase, N-terminal domain"/>
    <property type="match status" value="1"/>
</dbReference>
<keyword evidence="12" id="KW-1185">Reference proteome</keyword>
<dbReference type="RefSeq" id="WP_188866681.1">
    <property type="nucleotide sequence ID" value="NZ_BMNW01000005.1"/>
</dbReference>
<proteinExistence type="inferred from homology"/>
<evidence type="ECO:0000256" key="4">
    <source>
        <dbReference type="ARBA" id="ARBA00022827"/>
    </source>
</evidence>
<dbReference type="InterPro" id="IPR046373">
    <property type="entry name" value="Acyl-CoA_Oxase/DH_mid-dom_sf"/>
</dbReference>
<organism evidence="11 12">
    <name type="scientific">Pseudomonas asuensis</name>
    <dbReference type="NCBI Taxonomy" id="1825787"/>
    <lineage>
        <taxon>Bacteria</taxon>
        <taxon>Pseudomonadati</taxon>
        <taxon>Pseudomonadota</taxon>
        <taxon>Gammaproteobacteria</taxon>
        <taxon>Pseudomonadales</taxon>
        <taxon>Pseudomonadaceae</taxon>
        <taxon>Pseudomonas</taxon>
    </lineage>
</organism>
<name>A0ABQ2GWP2_9PSED</name>
<dbReference type="Pfam" id="PF02771">
    <property type="entry name" value="Acyl-CoA_dh_N"/>
    <property type="match status" value="1"/>
</dbReference>
<dbReference type="Pfam" id="PF02770">
    <property type="entry name" value="Acyl-CoA_dh_M"/>
    <property type="match status" value="1"/>
</dbReference>
<dbReference type="InterPro" id="IPR013786">
    <property type="entry name" value="AcylCoA_DH/ox_N"/>
</dbReference>
<dbReference type="InterPro" id="IPR009100">
    <property type="entry name" value="AcylCoA_DH/oxidase_NM_dom_sf"/>
</dbReference>
<comment type="cofactor">
    <cofactor evidence="1 6">
        <name>FAD</name>
        <dbReference type="ChEBI" id="CHEBI:57692"/>
    </cofactor>
</comment>
<dbReference type="Gene3D" id="2.40.110.10">
    <property type="entry name" value="Butyryl-CoA Dehydrogenase, subunit A, domain 2"/>
    <property type="match status" value="1"/>
</dbReference>
<evidence type="ECO:0000259" key="8">
    <source>
        <dbReference type="Pfam" id="PF02770"/>
    </source>
</evidence>
<evidence type="ECO:0000313" key="11">
    <source>
        <dbReference type="EMBL" id="GGM14826.1"/>
    </source>
</evidence>
<dbReference type="Gene3D" id="1.20.140.10">
    <property type="entry name" value="Butyryl-CoA Dehydrogenase, subunit A, domain 3"/>
    <property type="match status" value="1"/>
</dbReference>
<dbReference type="InterPro" id="IPR052166">
    <property type="entry name" value="Diverse_Acyl-CoA_DH"/>
</dbReference>
<keyword evidence="3 6" id="KW-0285">Flavoprotein</keyword>
<protein>
    <submittedName>
        <fullName evidence="11">Acyl-CoA dehydrogenase</fullName>
    </submittedName>
</protein>
<reference evidence="12" key="1">
    <citation type="journal article" date="2019" name="Int. J. Syst. Evol. Microbiol.">
        <title>The Global Catalogue of Microorganisms (GCM) 10K type strain sequencing project: providing services to taxonomists for standard genome sequencing and annotation.</title>
        <authorList>
            <consortium name="The Broad Institute Genomics Platform"/>
            <consortium name="The Broad Institute Genome Sequencing Center for Infectious Disease"/>
            <person name="Wu L."/>
            <person name="Ma J."/>
        </authorList>
    </citation>
    <scope>NUCLEOTIDE SEQUENCE [LARGE SCALE GENOMIC DNA]</scope>
    <source>
        <strain evidence="12">JCM 13501</strain>
    </source>
</reference>
<evidence type="ECO:0000256" key="2">
    <source>
        <dbReference type="ARBA" id="ARBA00009347"/>
    </source>
</evidence>
<comment type="similarity">
    <text evidence="2 6">Belongs to the acyl-CoA dehydrogenase family.</text>
</comment>
<dbReference type="EMBL" id="BMNW01000005">
    <property type="protein sequence ID" value="GGM14826.1"/>
    <property type="molecule type" value="Genomic_DNA"/>
</dbReference>
<feature type="domain" description="Acyl-CoA dehydrogenase/oxidase N-terminal" evidence="9">
    <location>
        <begin position="42"/>
        <end position="157"/>
    </location>
</feature>
<dbReference type="SUPFAM" id="SSF47203">
    <property type="entry name" value="Acyl-CoA dehydrogenase C-terminal domain-like"/>
    <property type="match status" value="1"/>
</dbReference>
<feature type="domain" description="Acyl-CoA dehydrogenase/oxidase C-terminal" evidence="7">
    <location>
        <begin position="276"/>
        <end position="444"/>
    </location>
</feature>
<dbReference type="InterPro" id="IPR025878">
    <property type="entry name" value="Acyl-CoA_dh-like_C_dom"/>
</dbReference>
<dbReference type="Proteomes" id="UP000616499">
    <property type="component" value="Unassembled WGS sequence"/>
</dbReference>
<dbReference type="InterPro" id="IPR037069">
    <property type="entry name" value="AcylCoA_DH/ox_N_sf"/>
</dbReference>
<gene>
    <name evidence="11" type="ORF">GCM10009425_27330</name>
</gene>
<keyword evidence="4 6" id="KW-0274">FAD</keyword>
<evidence type="ECO:0000256" key="5">
    <source>
        <dbReference type="ARBA" id="ARBA00023002"/>
    </source>
</evidence>
<dbReference type="InterPro" id="IPR036250">
    <property type="entry name" value="AcylCo_DH-like_C"/>
</dbReference>
<dbReference type="PANTHER" id="PTHR42803">
    <property type="entry name" value="ACYL-COA DEHYDROGENASE"/>
    <property type="match status" value="1"/>
</dbReference>
<feature type="domain" description="Acyl-CoA oxidase/dehydrogenase middle" evidence="8">
    <location>
        <begin position="162"/>
        <end position="264"/>
    </location>
</feature>
<dbReference type="Pfam" id="PF12806">
    <property type="entry name" value="Acyl-CoA_dh_C"/>
    <property type="match status" value="1"/>
</dbReference>